<dbReference type="AlphaFoldDB" id="A0AB74UKA1"/>
<reference evidence="7" key="1">
    <citation type="submission" date="2024-06" db="EMBL/GenBank/DDBJ databases">
        <title>Complete genome of Salinicola endophyticus HNIBRBA4755.</title>
        <authorList>
            <person name="Shin S.Y."/>
            <person name="Kang H."/>
            <person name="Song J."/>
        </authorList>
    </citation>
    <scope>NUCLEOTIDE SEQUENCE</scope>
    <source>
        <strain evidence="7">HNIBRBA4755</strain>
    </source>
</reference>
<evidence type="ECO:0000256" key="2">
    <source>
        <dbReference type="ARBA" id="ARBA00023002"/>
    </source>
</evidence>
<keyword evidence="3" id="KW-0520">NAD</keyword>
<evidence type="ECO:0000256" key="1">
    <source>
        <dbReference type="ARBA" id="ARBA00009080"/>
    </source>
</evidence>
<evidence type="ECO:0000313" key="7">
    <source>
        <dbReference type="EMBL" id="XCJ81440.1"/>
    </source>
</evidence>
<dbReference type="EMBL" id="CP159578">
    <property type="protein sequence ID" value="XCJ81440.1"/>
    <property type="molecule type" value="Genomic_DNA"/>
</dbReference>
<dbReference type="Gene3D" id="1.10.1040.10">
    <property type="entry name" value="N-(1-d-carboxylethyl)-l-norvaline Dehydrogenase, domain 2"/>
    <property type="match status" value="1"/>
</dbReference>
<dbReference type="GO" id="GO:0016491">
    <property type="term" value="F:oxidoreductase activity"/>
    <property type="evidence" value="ECO:0007669"/>
    <property type="project" value="UniProtKB-KW"/>
</dbReference>
<dbReference type="SUPFAM" id="SSF51735">
    <property type="entry name" value="NAD(P)-binding Rossmann-fold domains"/>
    <property type="match status" value="1"/>
</dbReference>
<accession>A0AB74UKA1</accession>
<feature type="domain" description="3-hydroxyisobutyrate dehydrogenase-like NAD-binding" evidence="6">
    <location>
        <begin position="197"/>
        <end position="310"/>
    </location>
</feature>
<dbReference type="InterPro" id="IPR013328">
    <property type="entry name" value="6PGD_dom2"/>
</dbReference>
<dbReference type="GO" id="GO:0051287">
    <property type="term" value="F:NAD binding"/>
    <property type="evidence" value="ECO:0007669"/>
    <property type="project" value="InterPro"/>
</dbReference>
<evidence type="ECO:0000259" key="6">
    <source>
        <dbReference type="Pfam" id="PF14833"/>
    </source>
</evidence>
<name>A0AB74UKA1_9GAMM</name>
<feature type="active site" evidence="4">
    <location>
        <position position="203"/>
    </location>
</feature>
<keyword evidence="2 7" id="KW-0560">Oxidoreductase</keyword>
<dbReference type="EC" id="1.1.-.-" evidence="7"/>
<dbReference type="GO" id="GO:0050661">
    <property type="term" value="F:NADP binding"/>
    <property type="evidence" value="ECO:0007669"/>
    <property type="project" value="InterPro"/>
</dbReference>
<dbReference type="PIRSF" id="PIRSF000103">
    <property type="entry name" value="HIBADH"/>
    <property type="match status" value="1"/>
</dbReference>
<sequence>MPSSTDSAAADALSDTAASFEAAFARPGKRRVGMLGLGNMGMPMARNLLAAGVAAQVSVYGRSPDKLAPLITAGAQLAETPRALAAASDVLITVLPDLDPLRELLWGDQGIVAGAGEALLIVICSTSSPQGVRELAAELEQASAGRIRLLDAPLSGGTDGADAGRLSIMVGGEVPLFEAARPLLASLGTPVHLGPLGAGEVAKACNQMVVASTMVALSEATVIAERAGLDVASLLECLGGGYAGGRLLEARKQRLIDKDYTPTGVARYMIKDLAFARDEADRGGVVTPQLATLSRLFDDLGARGLGDQDLCVTQRYIAELDRLP</sequence>
<protein>
    <submittedName>
        <fullName evidence="7">NAD(P)-dependent oxidoreductase</fullName>
        <ecNumber evidence="7">1.1.-.-</ecNumber>
    </submittedName>
</protein>
<comment type="similarity">
    <text evidence="1">Belongs to the HIBADH-related family.</text>
</comment>
<evidence type="ECO:0000259" key="5">
    <source>
        <dbReference type="Pfam" id="PF03446"/>
    </source>
</evidence>
<gene>
    <name evidence="7" type="ORF">ABV408_09730</name>
</gene>
<dbReference type="Pfam" id="PF03446">
    <property type="entry name" value="NAD_binding_2"/>
    <property type="match status" value="1"/>
</dbReference>
<dbReference type="InterPro" id="IPR036291">
    <property type="entry name" value="NAD(P)-bd_dom_sf"/>
</dbReference>
<dbReference type="SUPFAM" id="SSF48179">
    <property type="entry name" value="6-phosphogluconate dehydrogenase C-terminal domain-like"/>
    <property type="match status" value="1"/>
</dbReference>
<dbReference type="InterPro" id="IPR029154">
    <property type="entry name" value="HIBADH-like_NADP-bd"/>
</dbReference>
<dbReference type="Gene3D" id="3.40.50.720">
    <property type="entry name" value="NAD(P)-binding Rossmann-like Domain"/>
    <property type="match status" value="1"/>
</dbReference>
<dbReference type="InterPro" id="IPR015815">
    <property type="entry name" value="HIBADH-related"/>
</dbReference>
<proteinExistence type="inferred from homology"/>
<dbReference type="RefSeq" id="WP_353982186.1">
    <property type="nucleotide sequence ID" value="NZ_CP159578.1"/>
</dbReference>
<dbReference type="GO" id="GO:0016054">
    <property type="term" value="P:organic acid catabolic process"/>
    <property type="evidence" value="ECO:0007669"/>
    <property type="project" value="UniProtKB-ARBA"/>
</dbReference>
<dbReference type="InterPro" id="IPR006115">
    <property type="entry name" value="6PGDH_NADP-bd"/>
</dbReference>
<feature type="domain" description="6-phosphogluconate dehydrogenase NADP-binding" evidence="5">
    <location>
        <begin position="31"/>
        <end position="191"/>
    </location>
</feature>
<dbReference type="PANTHER" id="PTHR43060">
    <property type="entry name" value="3-HYDROXYISOBUTYRATE DEHYDROGENASE-LIKE 1, MITOCHONDRIAL-RELATED"/>
    <property type="match status" value="1"/>
</dbReference>
<dbReference type="InterPro" id="IPR002204">
    <property type="entry name" value="3-OH-isobutyrate_DH-rel_CS"/>
</dbReference>
<evidence type="ECO:0000256" key="4">
    <source>
        <dbReference type="PIRSR" id="PIRSR000103-1"/>
    </source>
</evidence>
<dbReference type="InterPro" id="IPR008927">
    <property type="entry name" value="6-PGluconate_DH-like_C_sf"/>
</dbReference>
<dbReference type="PROSITE" id="PS00895">
    <property type="entry name" value="3_HYDROXYISOBUT_DH"/>
    <property type="match status" value="1"/>
</dbReference>
<evidence type="ECO:0000256" key="3">
    <source>
        <dbReference type="ARBA" id="ARBA00023027"/>
    </source>
</evidence>
<dbReference type="PANTHER" id="PTHR43060:SF15">
    <property type="entry name" value="3-HYDROXYISOBUTYRATE DEHYDROGENASE-LIKE 1, MITOCHONDRIAL-RELATED"/>
    <property type="match status" value="1"/>
</dbReference>
<dbReference type="Pfam" id="PF14833">
    <property type="entry name" value="NAD_binding_11"/>
    <property type="match status" value="1"/>
</dbReference>
<organism evidence="7">
    <name type="scientific">Salinicola endophyticus</name>
    <dbReference type="NCBI Taxonomy" id="1949083"/>
    <lineage>
        <taxon>Bacteria</taxon>
        <taxon>Pseudomonadati</taxon>
        <taxon>Pseudomonadota</taxon>
        <taxon>Gammaproteobacteria</taxon>
        <taxon>Oceanospirillales</taxon>
        <taxon>Halomonadaceae</taxon>
        <taxon>Salinicola</taxon>
    </lineage>
</organism>